<name>S0G1E6_9BACT</name>
<dbReference type="SUPFAM" id="SSF52540">
    <property type="entry name" value="P-loop containing nucleoside triphosphate hydrolases"/>
    <property type="match status" value="1"/>
</dbReference>
<proteinExistence type="predicted"/>
<evidence type="ECO:0000313" key="1">
    <source>
        <dbReference type="EMBL" id="EMS79279.1"/>
    </source>
</evidence>
<dbReference type="Gene3D" id="3.40.50.300">
    <property type="entry name" value="P-loop containing nucleotide triphosphate hydrolases"/>
    <property type="match status" value="1"/>
</dbReference>
<keyword evidence="2" id="KW-1185">Reference proteome</keyword>
<accession>S0G1E6</accession>
<protein>
    <recommendedName>
        <fullName evidence="3">Sulfotransferase</fullName>
    </recommendedName>
</protein>
<dbReference type="OrthoDB" id="3337911at2"/>
<dbReference type="Pfam" id="PF13469">
    <property type="entry name" value="Sulfotransfer_3"/>
    <property type="match status" value="1"/>
</dbReference>
<dbReference type="AlphaFoldDB" id="S0G1E6"/>
<organism evidence="1 2">
    <name type="scientific">Desulfotignum phosphitoxidans DSM 13687</name>
    <dbReference type="NCBI Taxonomy" id="1286635"/>
    <lineage>
        <taxon>Bacteria</taxon>
        <taxon>Pseudomonadati</taxon>
        <taxon>Thermodesulfobacteriota</taxon>
        <taxon>Desulfobacteria</taxon>
        <taxon>Desulfobacterales</taxon>
        <taxon>Desulfobacteraceae</taxon>
        <taxon>Desulfotignum</taxon>
    </lineage>
</organism>
<dbReference type="InterPro" id="IPR027417">
    <property type="entry name" value="P-loop_NTPase"/>
</dbReference>
<dbReference type="Proteomes" id="UP000014216">
    <property type="component" value="Unassembled WGS sequence"/>
</dbReference>
<comment type="caution">
    <text evidence="1">The sequence shown here is derived from an EMBL/GenBank/DDBJ whole genome shotgun (WGS) entry which is preliminary data.</text>
</comment>
<gene>
    <name evidence="1" type="ORF">Dpo_5c02040</name>
</gene>
<dbReference type="EMBL" id="APJX01000005">
    <property type="protein sequence ID" value="EMS79279.1"/>
    <property type="molecule type" value="Genomic_DNA"/>
</dbReference>
<reference evidence="1 2" key="1">
    <citation type="journal article" date="2013" name="Genome Announc.">
        <title>Draft Genome Sequence of Desulfotignum phosphitoxidans DSM 13687 Strain FiPS-3.</title>
        <authorList>
            <person name="Poehlein A."/>
            <person name="Daniel R."/>
            <person name="Simeonova D.D."/>
        </authorList>
    </citation>
    <scope>NUCLEOTIDE SEQUENCE [LARGE SCALE GENOMIC DNA]</scope>
    <source>
        <strain evidence="1 2">DSM 13687</strain>
    </source>
</reference>
<evidence type="ECO:0000313" key="2">
    <source>
        <dbReference type="Proteomes" id="UP000014216"/>
    </source>
</evidence>
<dbReference type="PATRIC" id="fig|1286635.3.peg.2675"/>
<sequence>MSIDSAWRLIPLYKKQIRPFLRTFFFSFLNRLAKTDEFRSIINQTLNNQLVLPELDKSFLLNHAYQNYPELGRSSDIPADMCSCRKTIFITGRFRSGTTLLWNIFRQVQSFTAYYEPFNERRWFDPSIRGKNTDATHIGVDNYWREYDGLEALSSVYQESWIDRDLYMSGSSWNPRMKQYIDILIERAKNIPVLQFNRIDFRLPWIKANYPDSSIIHIFRNPRDQWCSFIGEQNISCIYAEIKELDSIDRFYLNSWGEDLKYFFPFLDKKDLKYAYELFFLIWKLSYCFGIKFSDISIPFERIVDDPKVQMDLVCNCLNIELMDETILDKLVNKSLIEKWKPSISDSWFRQIESKCEGLIEKYYR</sequence>
<dbReference type="RefSeq" id="WP_006966371.1">
    <property type="nucleotide sequence ID" value="NZ_APJX01000005.1"/>
</dbReference>
<evidence type="ECO:0008006" key="3">
    <source>
        <dbReference type="Google" id="ProtNLM"/>
    </source>
</evidence>